<evidence type="ECO:0000313" key="2">
    <source>
        <dbReference type="Proteomes" id="UP001056120"/>
    </source>
</evidence>
<organism evidence="1 2">
    <name type="scientific">Smallanthus sonchifolius</name>
    <dbReference type="NCBI Taxonomy" id="185202"/>
    <lineage>
        <taxon>Eukaryota</taxon>
        <taxon>Viridiplantae</taxon>
        <taxon>Streptophyta</taxon>
        <taxon>Embryophyta</taxon>
        <taxon>Tracheophyta</taxon>
        <taxon>Spermatophyta</taxon>
        <taxon>Magnoliopsida</taxon>
        <taxon>eudicotyledons</taxon>
        <taxon>Gunneridae</taxon>
        <taxon>Pentapetalae</taxon>
        <taxon>asterids</taxon>
        <taxon>campanulids</taxon>
        <taxon>Asterales</taxon>
        <taxon>Asteraceae</taxon>
        <taxon>Asteroideae</taxon>
        <taxon>Heliantheae alliance</taxon>
        <taxon>Millerieae</taxon>
        <taxon>Smallanthus</taxon>
    </lineage>
</organism>
<reference evidence="1 2" key="2">
    <citation type="journal article" date="2022" name="Mol. Ecol. Resour.">
        <title>The genomes of chicory, endive, great burdock and yacon provide insights into Asteraceae paleo-polyploidization history and plant inulin production.</title>
        <authorList>
            <person name="Fan W."/>
            <person name="Wang S."/>
            <person name="Wang H."/>
            <person name="Wang A."/>
            <person name="Jiang F."/>
            <person name="Liu H."/>
            <person name="Zhao H."/>
            <person name="Xu D."/>
            <person name="Zhang Y."/>
        </authorList>
    </citation>
    <scope>NUCLEOTIDE SEQUENCE [LARGE SCALE GENOMIC DNA]</scope>
    <source>
        <strain evidence="2">cv. Yunnan</strain>
        <tissue evidence="1">Leaves</tissue>
    </source>
</reference>
<gene>
    <name evidence="1" type="ORF">L1987_22928</name>
</gene>
<protein>
    <submittedName>
        <fullName evidence="1">Uncharacterized protein</fullName>
    </submittedName>
</protein>
<comment type="caution">
    <text evidence="1">The sequence shown here is derived from an EMBL/GenBank/DDBJ whole genome shotgun (WGS) entry which is preliminary data.</text>
</comment>
<name>A0ACB9IFH1_9ASTR</name>
<accession>A0ACB9IFH1</accession>
<keyword evidence="2" id="KW-1185">Reference proteome</keyword>
<dbReference type="Proteomes" id="UP001056120">
    <property type="component" value="Linkage Group LG08"/>
</dbReference>
<reference evidence="2" key="1">
    <citation type="journal article" date="2022" name="Mol. Ecol. Resour.">
        <title>The genomes of chicory, endive, great burdock and yacon provide insights into Asteraceae palaeo-polyploidization history and plant inulin production.</title>
        <authorList>
            <person name="Fan W."/>
            <person name="Wang S."/>
            <person name="Wang H."/>
            <person name="Wang A."/>
            <person name="Jiang F."/>
            <person name="Liu H."/>
            <person name="Zhao H."/>
            <person name="Xu D."/>
            <person name="Zhang Y."/>
        </authorList>
    </citation>
    <scope>NUCLEOTIDE SEQUENCE [LARGE SCALE GENOMIC DNA]</scope>
    <source>
        <strain evidence="2">cv. Yunnan</strain>
    </source>
</reference>
<evidence type="ECO:0000313" key="1">
    <source>
        <dbReference type="EMBL" id="KAI3807008.1"/>
    </source>
</evidence>
<sequence>MASASASTQNSVGGSTSDVTVVSILPCSRNQEIWAYFDLCEMSNGSQKARCKRCGRILGAAGNSILRKHIASHAKHTQGEDQTQIGRDGGVWQYNVEKVRERMTHFVIQEGLSFDHFDNPRLTRMIQETLQPSYTNDHLDAAERVQHVAKLEGELDIEQEIHEFEVEQGAANSLSDEEQAYDEVQRISSEEE</sequence>
<dbReference type="EMBL" id="CM042025">
    <property type="protein sequence ID" value="KAI3807008.1"/>
    <property type="molecule type" value="Genomic_DNA"/>
</dbReference>
<proteinExistence type="predicted"/>